<dbReference type="AlphaFoldDB" id="A0A1M7MPY2"/>
<keyword evidence="13" id="KW-0325">Glycoprotein</keyword>
<dbReference type="RefSeq" id="WP_073087491.1">
    <property type="nucleotide sequence ID" value="NZ_FRBL01000014.1"/>
</dbReference>
<evidence type="ECO:0000313" key="16">
    <source>
        <dbReference type="Proteomes" id="UP000184420"/>
    </source>
</evidence>
<evidence type="ECO:0000256" key="7">
    <source>
        <dbReference type="ARBA" id="ARBA00022824"/>
    </source>
</evidence>
<keyword evidence="8" id="KW-0735">Signal-anchor</keyword>
<dbReference type="PANTHER" id="PTHR46025:SF3">
    <property type="entry name" value="XYLOSYLTRANSFERASE OXT"/>
    <property type="match status" value="1"/>
</dbReference>
<keyword evidence="10" id="KW-0333">Golgi apparatus</keyword>
<keyword evidence="6" id="KW-0479">Metal-binding</keyword>
<evidence type="ECO:0000256" key="12">
    <source>
        <dbReference type="ARBA" id="ARBA00023157"/>
    </source>
</evidence>
<organism evidence="15 16">
    <name type="scientific">Chitinophaga jiangningensis</name>
    <dbReference type="NCBI Taxonomy" id="1419482"/>
    <lineage>
        <taxon>Bacteria</taxon>
        <taxon>Pseudomonadati</taxon>
        <taxon>Bacteroidota</taxon>
        <taxon>Chitinophagia</taxon>
        <taxon>Chitinophagales</taxon>
        <taxon>Chitinophagaceae</taxon>
        <taxon>Chitinophaga</taxon>
    </lineage>
</organism>
<evidence type="ECO:0000313" key="15">
    <source>
        <dbReference type="EMBL" id="SHM93075.1"/>
    </source>
</evidence>
<name>A0A1M7MPY2_9BACT</name>
<dbReference type="Pfam" id="PF02485">
    <property type="entry name" value="Branch"/>
    <property type="match status" value="1"/>
</dbReference>
<keyword evidence="9" id="KW-1133">Transmembrane helix</keyword>
<evidence type="ECO:0000256" key="14">
    <source>
        <dbReference type="ARBA" id="ARBA00042865"/>
    </source>
</evidence>
<keyword evidence="12" id="KW-1015">Disulfide bond</keyword>
<dbReference type="GO" id="GO:0050650">
    <property type="term" value="P:chondroitin sulfate proteoglycan biosynthetic process"/>
    <property type="evidence" value="ECO:0007669"/>
    <property type="project" value="TreeGrafter"/>
</dbReference>
<evidence type="ECO:0000256" key="4">
    <source>
        <dbReference type="ARBA" id="ARBA00022679"/>
    </source>
</evidence>
<dbReference type="InterPro" id="IPR043538">
    <property type="entry name" value="XYLT"/>
</dbReference>
<dbReference type="EMBL" id="FRBL01000014">
    <property type="protein sequence ID" value="SHM93075.1"/>
    <property type="molecule type" value="Genomic_DNA"/>
</dbReference>
<evidence type="ECO:0000256" key="5">
    <source>
        <dbReference type="ARBA" id="ARBA00022692"/>
    </source>
</evidence>
<evidence type="ECO:0000256" key="1">
    <source>
        <dbReference type="ARBA" id="ARBA00004323"/>
    </source>
</evidence>
<sequence length="283" mass="33500">MRLAFLILAHKNPEQLHQLLSRLSHPLVDCYVHLDAKADIQDYWPCTQLSQVYFIPSRVRVNWAGFSMVRATLNLLEVTLNSRRRYVNISLLSGLDYPLRPIQEIFDFFTVHHGKEFMDIMPEQEVQATISKLDQYHFEDFHFKGKYFMTRWVNRLMPVRKLPVGFRHWGGSQWWSLSEECARYCLHFINTHPALLTYYKYTWGADEFIFHTIVMNSPEWRKKVTYDNLRYIDWSEKKPSPKTFTVADLPNLLASGKLFARKFDITSTPEILLQADALMQQTV</sequence>
<dbReference type="GO" id="GO:0016020">
    <property type="term" value="C:membrane"/>
    <property type="evidence" value="ECO:0007669"/>
    <property type="project" value="InterPro"/>
</dbReference>
<dbReference type="OrthoDB" id="7943907at2"/>
<proteinExistence type="predicted"/>
<evidence type="ECO:0000256" key="13">
    <source>
        <dbReference type="ARBA" id="ARBA00023180"/>
    </source>
</evidence>
<dbReference type="GO" id="GO:0015012">
    <property type="term" value="P:heparan sulfate proteoglycan biosynthetic process"/>
    <property type="evidence" value="ECO:0007669"/>
    <property type="project" value="TreeGrafter"/>
</dbReference>
<protein>
    <recommendedName>
        <fullName evidence="14">Peptide O-xylosyltransferase</fullName>
    </recommendedName>
</protein>
<evidence type="ECO:0000256" key="6">
    <source>
        <dbReference type="ARBA" id="ARBA00022723"/>
    </source>
</evidence>
<dbReference type="GO" id="GO:0030158">
    <property type="term" value="F:protein xylosyltransferase activity"/>
    <property type="evidence" value="ECO:0007669"/>
    <property type="project" value="InterPro"/>
</dbReference>
<gene>
    <name evidence="15" type="ORF">SAMN05444266_11430</name>
</gene>
<keyword evidence="4" id="KW-0808">Transferase</keyword>
<evidence type="ECO:0000256" key="8">
    <source>
        <dbReference type="ARBA" id="ARBA00022968"/>
    </source>
</evidence>
<keyword evidence="7" id="KW-0256">Endoplasmic reticulum</keyword>
<evidence type="ECO:0000256" key="3">
    <source>
        <dbReference type="ARBA" id="ARBA00022676"/>
    </source>
</evidence>
<dbReference type="STRING" id="1419482.SAMN05444266_11430"/>
<keyword evidence="5" id="KW-0812">Transmembrane</keyword>
<dbReference type="PANTHER" id="PTHR46025">
    <property type="entry name" value="XYLOSYLTRANSFERASE OXT"/>
    <property type="match status" value="1"/>
</dbReference>
<dbReference type="Proteomes" id="UP000184420">
    <property type="component" value="Unassembled WGS sequence"/>
</dbReference>
<keyword evidence="16" id="KW-1185">Reference proteome</keyword>
<comment type="subcellular location">
    <subcellularLocation>
        <location evidence="2">Endoplasmic reticulum membrane</location>
        <topology evidence="2">Single-pass type II membrane protein</topology>
    </subcellularLocation>
    <subcellularLocation>
        <location evidence="1">Golgi apparatus membrane</location>
        <topology evidence="1">Single-pass type II membrane protein</topology>
    </subcellularLocation>
</comment>
<evidence type="ECO:0000256" key="11">
    <source>
        <dbReference type="ARBA" id="ARBA00023136"/>
    </source>
</evidence>
<keyword evidence="3" id="KW-0328">Glycosyltransferase</keyword>
<evidence type="ECO:0000256" key="9">
    <source>
        <dbReference type="ARBA" id="ARBA00022989"/>
    </source>
</evidence>
<dbReference type="InterPro" id="IPR003406">
    <property type="entry name" value="Glyco_trans_14"/>
</dbReference>
<dbReference type="GO" id="GO:0046872">
    <property type="term" value="F:metal ion binding"/>
    <property type="evidence" value="ECO:0007669"/>
    <property type="project" value="UniProtKB-KW"/>
</dbReference>
<keyword evidence="11" id="KW-0472">Membrane</keyword>
<evidence type="ECO:0000256" key="2">
    <source>
        <dbReference type="ARBA" id="ARBA00004648"/>
    </source>
</evidence>
<evidence type="ECO:0000256" key="10">
    <source>
        <dbReference type="ARBA" id="ARBA00023034"/>
    </source>
</evidence>
<accession>A0A1M7MPY2</accession>
<reference evidence="15 16" key="1">
    <citation type="submission" date="2016-11" db="EMBL/GenBank/DDBJ databases">
        <authorList>
            <person name="Jaros S."/>
            <person name="Januszkiewicz K."/>
            <person name="Wedrychowicz H."/>
        </authorList>
    </citation>
    <scope>NUCLEOTIDE SEQUENCE [LARGE SCALE GENOMIC DNA]</scope>
    <source>
        <strain evidence="15 16">DSM 27406</strain>
    </source>
</reference>